<feature type="transmembrane region" description="Helical" evidence="1">
    <location>
        <begin position="26"/>
        <end position="51"/>
    </location>
</feature>
<comment type="caution">
    <text evidence="2">The sequence shown here is derived from an EMBL/GenBank/DDBJ whole genome shotgun (WGS) entry which is preliminary data.</text>
</comment>
<dbReference type="Proteomes" id="UP001059596">
    <property type="component" value="Unassembled WGS sequence"/>
</dbReference>
<protein>
    <submittedName>
        <fullName evidence="2">Uncharacterized protein</fullName>
    </submittedName>
</protein>
<keyword evidence="3" id="KW-1185">Reference proteome</keyword>
<sequence length="56" mass="6650">MSSLDFMFLLGGFKCTSFYLNNNWVCFYFCLNLGLPLLLYAFSFAFIFIYIHMHLT</sequence>
<evidence type="ECO:0000313" key="2">
    <source>
        <dbReference type="EMBL" id="KAI8038230.1"/>
    </source>
</evidence>
<keyword evidence="1" id="KW-1133">Transmembrane helix</keyword>
<reference evidence="2" key="1">
    <citation type="journal article" date="2023" name="Genome Biol. Evol.">
        <title>Long-read-based Genome Assembly of Drosophila gunungcola Reveals Fewer Chemosensory Genes in Flower-breeding Species.</title>
        <authorList>
            <person name="Negi A."/>
            <person name="Liao B.Y."/>
            <person name="Yeh S.D."/>
        </authorList>
    </citation>
    <scope>NUCLEOTIDE SEQUENCE</scope>
    <source>
        <strain evidence="2">Sukarami</strain>
    </source>
</reference>
<accession>A0A9P9YJN1</accession>
<evidence type="ECO:0000256" key="1">
    <source>
        <dbReference type="SAM" id="Phobius"/>
    </source>
</evidence>
<evidence type="ECO:0000313" key="3">
    <source>
        <dbReference type="Proteomes" id="UP001059596"/>
    </source>
</evidence>
<gene>
    <name evidence="2" type="ORF">M5D96_008919</name>
</gene>
<proteinExistence type="predicted"/>
<dbReference type="AlphaFoldDB" id="A0A9P9YJN1"/>
<organism evidence="2 3">
    <name type="scientific">Drosophila gunungcola</name>
    <name type="common">fruit fly</name>
    <dbReference type="NCBI Taxonomy" id="103775"/>
    <lineage>
        <taxon>Eukaryota</taxon>
        <taxon>Metazoa</taxon>
        <taxon>Ecdysozoa</taxon>
        <taxon>Arthropoda</taxon>
        <taxon>Hexapoda</taxon>
        <taxon>Insecta</taxon>
        <taxon>Pterygota</taxon>
        <taxon>Neoptera</taxon>
        <taxon>Endopterygota</taxon>
        <taxon>Diptera</taxon>
        <taxon>Brachycera</taxon>
        <taxon>Muscomorpha</taxon>
        <taxon>Ephydroidea</taxon>
        <taxon>Drosophilidae</taxon>
        <taxon>Drosophila</taxon>
        <taxon>Sophophora</taxon>
    </lineage>
</organism>
<name>A0A9P9YJN1_9MUSC</name>
<dbReference type="EMBL" id="JAMKOV010000008">
    <property type="protein sequence ID" value="KAI8038230.1"/>
    <property type="molecule type" value="Genomic_DNA"/>
</dbReference>
<keyword evidence="1" id="KW-0472">Membrane</keyword>
<keyword evidence="1" id="KW-0812">Transmembrane</keyword>